<dbReference type="InterPro" id="IPR053164">
    <property type="entry name" value="IS1016-like_transposase"/>
</dbReference>
<reference evidence="2" key="1">
    <citation type="submission" date="2023-08" db="EMBL/GenBank/DDBJ databases">
        <title>Reference Genome Resource for the Citrus Pathogen Phytophthora citrophthora.</title>
        <authorList>
            <person name="Moller H."/>
            <person name="Coetzee B."/>
            <person name="Rose L.J."/>
            <person name="Van Niekerk J.M."/>
        </authorList>
    </citation>
    <scope>NUCLEOTIDE SEQUENCE</scope>
    <source>
        <strain evidence="2">STE-U-9442</strain>
    </source>
</reference>
<name>A0AAD9LAW4_9STRA</name>
<gene>
    <name evidence="2" type="ORF">P3T76_014818</name>
</gene>
<dbReference type="PANTHER" id="PTHR47163">
    <property type="entry name" value="DDE_TNP_IS1595 DOMAIN-CONTAINING PROTEIN"/>
    <property type="match status" value="1"/>
</dbReference>
<dbReference type="SMART" id="SM01126">
    <property type="entry name" value="DDE_Tnp_IS1595"/>
    <property type="match status" value="1"/>
</dbReference>
<sequence>MVHNYNLQYLYKYDFAAVMDATTTKEKAAAWAMNVDLLENKMLCPQCVLTMKLNIKAKHWRCCRKKKHEDDKEVQRSILVNSWFSKMKLNLSQILRLMFAWCMRAPQTQATHMAKASEKTVSEWYTSCRVLCSKELLGREFKIGGDGHLVEIDDTSLKKKSKYGRGKFYEEFWLFGGVDRTSGLWFGRIVFDKRTKETLLPIIKNFIKPRTSIHSDKSATYVAERGPRMHTLANNPTLAGMHYEHSWVNHTLNFVDPVTGTHTNTIEGFWGMQIKRHIKAMRGMSQKYLDGYIDEYMWRSWFFPARSLPDACVCGLVQVVLRHPNQDE</sequence>
<dbReference type="AlphaFoldDB" id="A0AAD9LAW4"/>
<proteinExistence type="predicted"/>
<keyword evidence="3" id="KW-1185">Reference proteome</keyword>
<protein>
    <recommendedName>
        <fullName evidence="1">ISXO2-like transposase domain-containing protein</fullName>
    </recommendedName>
</protein>
<comment type="caution">
    <text evidence="2">The sequence shown here is derived from an EMBL/GenBank/DDBJ whole genome shotgun (WGS) entry which is preliminary data.</text>
</comment>
<evidence type="ECO:0000259" key="1">
    <source>
        <dbReference type="SMART" id="SM01126"/>
    </source>
</evidence>
<dbReference type="EMBL" id="JASMQC010000045">
    <property type="protein sequence ID" value="KAK1929783.1"/>
    <property type="molecule type" value="Genomic_DNA"/>
</dbReference>
<dbReference type="Proteomes" id="UP001259832">
    <property type="component" value="Unassembled WGS sequence"/>
</dbReference>
<dbReference type="PANTHER" id="PTHR47163:SF2">
    <property type="entry name" value="SI:DKEY-17M8.2"/>
    <property type="match status" value="1"/>
</dbReference>
<evidence type="ECO:0000313" key="2">
    <source>
        <dbReference type="EMBL" id="KAK1929783.1"/>
    </source>
</evidence>
<accession>A0AAD9LAW4</accession>
<dbReference type="Pfam" id="PF12762">
    <property type="entry name" value="DDE_Tnp_IS1595"/>
    <property type="match status" value="1"/>
</dbReference>
<evidence type="ECO:0000313" key="3">
    <source>
        <dbReference type="Proteomes" id="UP001259832"/>
    </source>
</evidence>
<feature type="domain" description="ISXO2-like transposase" evidence="1">
    <location>
        <begin position="142"/>
        <end position="301"/>
    </location>
</feature>
<dbReference type="InterPro" id="IPR024445">
    <property type="entry name" value="Tnp_ISXO2-like"/>
</dbReference>
<organism evidence="2 3">
    <name type="scientific">Phytophthora citrophthora</name>
    <dbReference type="NCBI Taxonomy" id="4793"/>
    <lineage>
        <taxon>Eukaryota</taxon>
        <taxon>Sar</taxon>
        <taxon>Stramenopiles</taxon>
        <taxon>Oomycota</taxon>
        <taxon>Peronosporomycetes</taxon>
        <taxon>Peronosporales</taxon>
        <taxon>Peronosporaceae</taxon>
        <taxon>Phytophthora</taxon>
    </lineage>
</organism>